<dbReference type="Gramene" id="OE9A030610T1">
    <property type="protein sequence ID" value="OE9A030610C1"/>
    <property type="gene ID" value="OE9A030610"/>
</dbReference>
<dbReference type="Gene3D" id="1.10.510.10">
    <property type="entry name" value="Transferase(Phosphotransferase) domain 1"/>
    <property type="match status" value="1"/>
</dbReference>
<accession>A0A8S0PJW2</accession>
<name>A0A8S0PJW2_OLEEU</name>
<evidence type="ECO:0000313" key="2">
    <source>
        <dbReference type="EMBL" id="CAA2954275.1"/>
    </source>
</evidence>
<gene>
    <name evidence="2" type="ORF">OLEA9_A030610</name>
</gene>
<feature type="chain" id="PRO_5035884081" evidence="1">
    <location>
        <begin position="23"/>
        <end position="235"/>
    </location>
</feature>
<dbReference type="PANTHER" id="PTHR37371">
    <property type="entry name" value="OS08G0180400 PROTEIN"/>
    <property type="match status" value="1"/>
</dbReference>
<dbReference type="OrthoDB" id="1933837at2759"/>
<organism evidence="2 3">
    <name type="scientific">Olea europaea subsp. europaea</name>
    <dbReference type="NCBI Taxonomy" id="158383"/>
    <lineage>
        <taxon>Eukaryota</taxon>
        <taxon>Viridiplantae</taxon>
        <taxon>Streptophyta</taxon>
        <taxon>Embryophyta</taxon>
        <taxon>Tracheophyta</taxon>
        <taxon>Spermatophyta</taxon>
        <taxon>Magnoliopsida</taxon>
        <taxon>eudicotyledons</taxon>
        <taxon>Gunneridae</taxon>
        <taxon>Pentapetalae</taxon>
        <taxon>asterids</taxon>
        <taxon>lamiids</taxon>
        <taxon>Lamiales</taxon>
        <taxon>Oleaceae</taxon>
        <taxon>Oleeae</taxon>
        <taxon>Olea</taxon>
    </lineage>
</organism>
<proteinExistence type="predicted"/>
<dbReference type="Proteomes" id="UP000594638">
    <property type="component" value="Unassembled WGS sequence"/>
</dbReference>
<keyword evidence="3" id="KW-1185">Reference proteome</keyword>
<reference evidence="2 3" key="1">
    <citation type="submission" date="2019-12" db="EMBL/GenBank/DDBJ databases">
        <authorList>
            <person name="Alioto T."/>
            <person name="Alioto T."/>
            <person name="Gomez Garrido J."/>
        </authorList>
    </citation>
    <scope>NUCLEOTIDE SEQUENCE [LARGE SCALE GENOMIC DNA]</scope>
</reference>
<evidence type="ECO:0000256" key="1">
    <source>
        <dbReference type="SAM" id="SignalP"/>
    </source>
</evidence>
<dbReference type="PANTHER" id="PTHR37371:SF1">
    <property type="entry name" value="KINESIN-LIKE PROTEIN"/>
    <property type="match status" value="1"/>
</dbReference>
<sequence length="235" mass="26689">MNHCFVLLFVFVFVPFFTAAVASDSKNSKIFTAAVASDSKKKPSTGISQLLLKNVSMISDLKDLASSKLESIEYLLDSSHSEIMTDVEASQRRLQKRLKSICSWDPCKRPTALEALRHPFFQSCYYVPPSLRSKAAVSSTPLGIQRKLDMNNQLQKQACQQAMDEAEKEYKMSERINEDRDAMMVQKIITTWTIKSHHFYYLCALFQASCVEFLEAAQASAYRCKLVIFNCDSTF</sequence>
<protein>
    <submittedName>
        <fullName evidence="2">Uncharacterized protein</fullName>
    </submittedName>
</protein>
<feature type="signal peptide" evidence="1">
    <location>
        <begin position="1"/>
        <end position="22"/>
    </location>
</feature>
<dbReference type="AlphaFoldDB" id="A0A8S0PJW2"/>
<dbReference type="SUPFAM" id="SSF56112">
    <property type="entry name" value="Protein kinase-like (PK-like)"/>
    <property type="match status" value="1"/>
</dbReference>
<keyword evidence="1" id="KW-0732">Signal</keyword>
<comment type="caution">
    <text evidence="2">The sequence shown here is derived from an EMBL/GenBank/DDBJ whole genome shotgun (WGS) entry which is preliminary data.</text>
</comment>
<evidence type="ECO:0000313" key="3">
    <source>
        <dbReference type="Proteomes" id="UP000594638"/>
    </source>
</evidence>
<dbReference type="InterPro" id="IPR011009">
    <property type="entry name" value="Kinase-like_dom_sf"/>
</dbReference>
<dbReference type="EMBL" id="CACTIH010000110">
    <property type="protein sequence ID" value="CAA2954275.1"/>
    <property type="molecule type" value="Genomic_DNA"/>
</dbReference>